<dbReference type="Gene3D" id="3.90.1200.10">
    <property type="match status" value="1"/>
</dbReference>
<evidence type="ECO:0000313" key="2">
    <source>
        <dbReference type="Proteomes" id="UP000623608"/>
    </source>
</evidence>
<organism evidence="1 2">
    <name type="scientific">Paractinoplanes tereljensis</name>
    <dbReference type="NCBI Taxonomy" id="571912"/>
    <lineage>
        <taxon>Bacteria</taxon>
        <taxon>Bacillati</taxon>
        <taxon>Actinomycetota</taxon>
        <taxon>Actinomycetes</taxon>
        <taxon>Micromonosporales</taxon>
        <taxon>Micromonosporaceae</taxon>
        <taxon>Paractinoplanes</taxon>
    </lineage>
</organism>
<dbReference type="Proteomes" id="UP000623608">
    <property type="component" value="Unassembled WGS sequence"/>
</dbReference>
<evidence type="ECO:0008006" key="3">
    <source>
        <dbReference type="Google" id="ProtNLM"/>
    </source>
</evidence>
<accession>A0A919NIX6</accession>
<dbReference type="InterPro" id="IPR016477">
    <property type="entry name" value="Fructo-/Ketosamine-3-kinase"/>
</dbReference>
<dbReference type="InterPro" id="IPR011009">
    <property type="entry name" value="Kinase-like_dom_sf"/>
</dbReference>
<dbReference type="AlphaFoldDB" id="A0A919NIX6"/>
<evidence type="ECO:0000313" key="1">
    <source>
        <dbReference type="EMBL" id="GIF19048.1"/>
    </source>
</evidence>
<dbReference type="PANTHER" id="PTHR12149">
    <property type="entry name" value="FRUCTOSAMINE 3 KINASE-RELATED PROTEIN"/>
    <property type="match status" value="1"/>
</dbReference>
<keyword evidence="2" id="KW-1185">Reference proteome</keyword>
<dbReference type="PANTHER" id="PTHR12149:SF8">
    <property type="entry name" value="PROTEIN-RIBULOSAMINE 3-KINASE"/>
    <property type="match status" value="1"/>
</dbReference>
<name>A0A919NIX6_9ACTN</name>
<gene>
    <name evidence="1" type="ORF">Ate02nite_17780</name>
</gene>
<protein>
    <recommendedName>
        <fullName evidence="3">Fructosamine-3-kinase</fullName>
    </recommendedName>
</protein>
<dbReference type="Pfam" id="PF03881">
    <property type="entry name" value="Fructosamin_kin"/>
    <property type="match status" value="1"/>
</dbReference>
<sequence>MLEFLDRIEPVMAAHLGVPWRVTGFTDLGDRASHRCGIFRGSPIDVFAKLNTGGETGPELRGLALLRRHGAPVPESIGEVPVPGGSLLLQKAIAEIPAEWADIGRVLGTLHRAYGESFGLDFDGFFGPLPQDNRQCPDWPTFYASRRLEPLLRGAVDSGHLDSTLAAGVSRVISRLPLLCGPAPRPTLLHGDAQQNNFLTAADGVYLLDVSPYYGHPEIDLALLDYFAPVPPVVFDAYRSVTPIDPGFPSRRELWRLAGYLAVVTVDGASDFGRPFLGRVADAIKLYR</sequence>
<comment type="caution">
    <text evidence="1">The sequence shown here is derived from an EMBL/GenBank/DDBJ whole genome shotgun (WGS) entry which is preliminary data.</text>
</comment>
<proteinExistence type="predicted"/>
<dbReference type="SUPFAM" id="SSF56112">
    <property type="entry name" value="Protein kinase-like (PK-like)"/>
    <property type="match status" value="1"/>
</dbReference>
<reference evidence="1" key="1">
    <citation type="submission" date="2021-01" db="EMBL/GenBank/DDBJ databases">
        <title>Whole genome shotgun sequence of Actinoplanes tereljensis NBRC 105297.</title>
        <authorList>
            <person name="Komaki H."/>
            <person name="Tamura T."/>
        </authorList>
    </citation>
    <scope>NUCLEOTIDE SEQUENCE</scope>
    <source>
        <strain evidence="1">NBRC 105297</strain>
    </source>
</reference>
<dbReference type="RefSeq" id="WP_239147246.1">
    <property type="nucleotide sequence ID" value="NZ_BOMY01000012.1"/>
</dbReference>
<dbReference type="EMBL" id="BOMY01000012">
    <property type="protein sequence ID" value="GIF19048.1"/>
    <property type="molecule type" value="Genomic_DNA"/>
</dbReference>